<dbReference type="OrthoDB" id="6021714at2759"/>
<dbReference type="Proteomes" id="UP001152320">
    <property type="component" value="Chromosome 3"/>
</dbReference>
<feature type="domain" description="PAS" evidence="11">
    <location>
        <begin position="96"/>
        <end position="160"/>
    </location>
</feature>
<evidence type="ECO:0000256" key="8">
    <source>
        <dbReference type="ARBA" id="ARBA00023242"/>
    </source>
</evidence>
<dbReference type="Pfam" id="PF14598">
    <property type="entry name" value="PAS_11"/>
    <property type="match status" value="1"/>
</dbReference>
<dbReference type="AlphaFoldDB" id="A0A9Q1CGX9"/>
<evidence type="ECO:0000256" key="10">
    <source>
        <dbReference type="SAM" id="MobiDB-lite"/>
    </source>
</evidence>
<feature type="compositionally biased region" description="Polar residues" evidence="10">
    <location>
        <begin position="558"/>
        <end position="568"/>
    </location>
</feature>
<dbReference type="FunFam" id="3.30.450.20:FF:000015">
    <property type="entry name" value="Hypoxia-inducible factor 1-alpha isoform 1"/>
    <property type="match status" value="1"/>
</dbReference>
<evidence type="ECO:0000256" key="3">
    <source>
        <dbReference type="ARBA" id="ARBA00022843"/>
    </source>
</evidence>
<dbReference type="InterPro" id="IPR035965">
    <property type="entry name" value="PAS-like_dom_sf"/>
</dbReference>
<dbReference type="PANTHER" id="PTHR23043:SF17">
    <property type="entry name" value="PROTEIN SIMILAR"/>
    <property type="match status" value="1"/>
</dbReference>
<organism evidence="13 14">
    <name type="scientific">Holothuria leucospilota</name>
    <name type="common">Black long sea cucumber</name>
    <name type="synonym">Mertensiothuria leucospilota</name>
    <dbReference type="NCBI Taxonomy" id="206669"/>
    <lineage>
        <taxon>Eukaryota</taxon>
        <taxon>Metazoa</taxon>
        <taxon>Echinodermata</taxon>
        <taxon>Eleutherozoa</taxon>
        <taxon>Echinozoa</taxon>
        <taxon>Holothuroidea</taxon>
        <taxon>Aspidochirotacea</taxon>
        <taxon>Aspidochirotida</taxon>
        <taxon>Holothuriidae</taxon>
        <taxon>Holothuria</taxon>
    </lineage>
</organism>
<dbReference type="PROSITE" id="PS50888">
    <property type="entry name" value="BHLH"/>
    <property type="match status" value="1"/>
</dbReference>
<sequence>MSTAPKEKRRNSEKRKEKSRNAARCRREKETDLFYQLGHMLPLPHNICSTLDKAGIMRLVLCQLKIHKLLSAESNKEIKMEEDTEMSESDKKLVEKESILEPLYSKALEGFLLVLSKEGDIVFLSDNVSKYLGLTQIDLLGQSVYEYTHPCDHEEIREQLSDRPGLNYISSKPEREHHSFSMRMKCTLTPKGKNVNLKSATYKVVQCTGHIKLSQSETTPFGQLKPPVPCMVVVASPIPHPVNIETPLDTKTFMTRHSMDMKFTDCDERIQDLIGYAPDDLVGRSFYDFHHALDGSQIERCHRNLFAKGQTSTGHYRFLAKEGGYVWLETQATVIYHNKTNKAECVVCVNYVLSGLEHEDVPISLDQLRGSDCSGVQMSTEKIFAPKIGSTTSEYPLWVMNKKDQEPEADFLNFLAPTPGDTIVPLNLPIKKSPAETKKIEKKNPETCGPFSTFASVVKSKNKPLLSANQILFGQPGTVVDIPSKELELVDKNCPLNSSHDPLLTTESPDQQVDSSKQNFDALLTDDDLLSLYAPYMPMGEDLDLSADLESNVDGIENGTNWTPFSQNLEKEGYTPYNPVQQQENTMPFIPNKFSDQPRSPPSILSSPSATSHPNSPGSSFSGSMPNLCAFPGLPFSPVRSPQEPDGMDFTGSTTEGQKNQSLEVPRTSVENLSLQGDQLMLQTMSPSISHSLQQPIGQKPLHAIAMGQPSPTMSVSSLKRKLPVMSLDTGQLAGSLKHELRGIGEPQEKVYCQSRNDQPYISDRPRLPVTSGISYCHSSLLQQVARNHNDPYKLSRTTFGTSPTTSSGVYVSGSSKPFNPVFTSAMDRGSQSSQPLYPMEELCRILNLNT</sequence>
<name>A0A9Q1CGX9_HOLLE</name>
<dbReference type="InterPro" id="IPR013767">
    <property type="entry name" value="PAS_fold"/>
</dbReference>
<keyword evidence="5" id="KW-0238">DNA-binding</keyword>
<evidence type="ECO:0000256" key="9">
    <source>
        <dbReference type="ARBA" id="ARBA00023278"/>
    </source>
</evidence>
<dbReference type="Pfam" id="PF00989">
    <property type="entry name" value="PAS"/>
    <property type="match status" value="1"/>
</dbReference>
<evidence type="ECO:0000256" key="6">
    <source>
        <dbReference type="ARBA" id="ARBA00023159"/>
    </source>
</evidence>
<dbReference type="InterPro" id="IPR000014">
    <property type="entry name" value="PAS"/>
</dbReference>
<evidence type="ECO:0000256" key="5">
    <source>
        <dbReference type="ARBA" id="ARBA00023125"/>
    </source>
</evidence>
<proteinExistence type="predicted"/>
<protein>
    <submittedName>
        <fullName evidence="13">Hypoxia-inducible factor 1-alpha</fullName>
    </submittedName>
</protein>
<dbReference type="SMART" id="SM00086">
    <property type="entry name" value="PAC"/>
    <property type="match status" value="1"/>
</dbReference>
<dbReference type="InterPro" id="IPR011598">
    <property type="entry name" value="bHLH_dom"/>
</dbReference>
<feature type="domain" description="PAS" evidence="11">
    <location>
        <begin position="267"/>
        <end position="309"/>
    </location>
</feature>
<evidence type="ECO:0000259" key="12">
    <source>
        <dbReference type="PROSITE" id="PS50888"/>
    </source>
</evidence>
<dbReference type="CDD" id="cd00130">
    <property type="entry name" value="PAS"/>
    <property type="match status" value="2"/>
</dbReference>
<dbReference type="SMART" id="SM00353">
    <property type="entry name" value="HLH"/>
    <property type="match status" value="1"/>
</dbReference>
<feature type="compositionally biased region" description="Polar residues" evidence="10">
    <location>
        <begin position="651"/>
        <end position="667"/>
    </location>
</feature>
<evidence type="ECO:0000259" key="11">
    <source>
        <dbReference type="PROSITE" id="PS50112"/>
    </source>
</evidence>
<dbReference type="EMBL" id="JAIZAY010000003">
    <property type="protein sequence ID" value="KAJ8045127.1"/>
    <property type="molecule type" value="Genomic_DNA"/>
</dbReference>
<keyword evidence="8" id="KW-0539">Nucleus</keyword>
<dbReference type="InterPro" id="IPR001610">
    <property type="entry name" value="PAC"/>
</dbReference>
<evidence type="ECO:0000256" key="2">
    <source>
        <dbReference type="ARBA" id="ARBA00022737"/>
    </source>
</evidence>
<dbReference type="NCBIfam" id="TIGR00229">
    <property type="entry name" value="sensory_box"/>
    <property type="match status" value="1"/>
</dbReference>
<feature type="compositionally biased region" description="Low complexity" evidence="10">
    <location>
        <begin position="602"/>
        <end position="614"/>
    </location>
</feature>
<keyword evidence="2" id="KW-0677">Repeat</keyword>
<evidence type="ECO:0000256" key="4">
    <source>
        <dbReference type="ARBA" id="ARBA00023015"/>
    </source>
</evidence>
<dbReference type="SUPFAM" id="SSF55785">
    <property type="entry name" value="PYP-like sensor domain (PAS domain)"/>
    <property type="match status" value="2"/>
</dbReference>
<feature type="region of interest" description="Disordered" evidence="10">
    <location>
        <begin position="558"/>
        <end position="667"/>
    </location>
</feature>
<dbReference type="InterPro" id="IPR036638">
    <property type="entry name" value="HLH_DNA-bd_sf"/>
</dbReference>
<keyword evidence="7" id="KW-0804">Transcription</keyword>
<dbReference type="GO" id="GO:0005634">
    <property type="term" value="C:nucleus"/>
    <property type="evidence" value="ECO:0007669"/>
    <property type="project" value="UniProtKB-SubCell"/>
</dbReference>
<accession>A0A9Q1CGX9</accession>
<dbReference type="Gene3D" id="3.30.450.20">
    <property type="entry name" value="PAS domain"/>
    <property type="match status" value="2"/>
</dbReference>
<keyword evidence="3" id="KW-0832">Ubl conjugation</keyword>
<dbReference type="GO" id="GO:0071456">
    <property type="term" value="P:cellular response to hypoxia"/>
    <property type="evidence" value="ECO:0007669"/>
    <property type="project" value="TreeGrafter"/>
</dbReference>
<keyword evidence="6" id="KW-0010">Activator</keyword>
<evidence type="ECO:0000313" key="13">
    <source>
        <dbReference type="EMBL" id="KAJ8045127.1"/>
    </source>
</evidence>
<dbReference type="GO" id="GO:0046983">
    <property type="term" value="F:protein dimerization activity"/>
    <property type="evidence" value="ECO:0007669"/>
    <property type="project" value="InterPro"/>
</dbReference>
<evidence type="ECO:0000256" key="1">
    <source>
        <dbReference type="ARBA" id="ARBA00004123"/>
    </source>
</evidence>
<dbReference type="SUPFAM" id="SSF47459">
    <property type="entry name" value="HLH, helix-loop-helix DNA-binding domain"/>
    <property type="match status" value="1"/>
</dbReference>
<reference evidence="13" key="1">
    <citation type="submission" date="2021-10" db="EMBL/GenBank/DDBJ databases">
        <title>Tropical sea cucumber genome reveals ecological adaptation and Cuvierian tubules defense mechanism.</title>
        <authorList>
            <person name="Chen T."/>
        </authorList>
    </citation>
    <scope>NUCLEOTIDE SEQUENCE</scope>
    <source>
        <strain evidence="13">Nanhai2018</strain>
        <tissue evidence="13">Muscle</tissue>
    </source>
</reference>
<dbReference type="SMART" id="SM00091">
    <property type="entry name" value="PAS"/>
    <property type="match status" value="2"/>
</dbReference>
<feature type="compositionally biased region" description="Polar residues" evidence="10">
    <location>
        <begin position="615"/>
        <end position="625"/>
    </location>
</feature>
<evidence type="ECO:0000313" key="14">
    <source>
        <dbReference type="Proteomes" id="UP001152320"/>
    </source>
</evidence>
<feature type="domain" description="BHLH" evidence="12">
    <location>
        <begin position="14"/>
        <end position="67"/>
    </location>
</feature>
<gene>
    <name evidence="13" type="ORF">HOLleu_08065</name>
</gene>
<dbReference type="PANTHER" id="PTHR23043">
    <property type="entry name" value="HYPOXIA-INDUCIBLE FACTOR 1 ALPHA"/>
    <property type="match status" value="1"/>
</dbReference>
<comment type="subcellular location">
    <subcellularLocation>
        <location evidence="1">Nucleus</location>
    </subcellularLocation>
</comment>
<dbReference type="PROSITE" id="PS50112">
    <property type="entry name" value="PAS"/>
    <property type="match status" value="2"/>
</dbReference>
<keyword evidence="9" id="KW-0379">Hydroxylation</keyword>
<comment type="caution">
    <text evidence="13">The sequence shown here is derived from an EMBL/GenBank/DDBJ whole genome shotgun (WGS) entry which is preliminary data.</text>
</comment>
<evidence type="ECO:0000256" key="7">
    <source>
        <dbReference type="ARBA" id="ARBA00023163"/>
    </source>
</evidence>
<dbReference type="FunFam" id="3.30.450.20:FF:000005">
    <property type="entry name" value="Hypoxia-inducible factor 1 subunit alpha"/>
    <property type="match status" value="1"/>
</dbReference>
<keyword evidence="4" id="KW-0805">Transcription regulation</keyword>
<dbReference type="GO" id="GO:0000981">
    <property type="term" value="F:DNA-binding transcription factor activity, RNA polymerase II-specific"/>
    <property type="evidence" value="ECO:0007669"/>
    <property type="project" value="TreeGrafter"/>
</dbReference>
<keyword evidence="14" id="KW-1185">Reference proteome</keyword>
<dbReference type="Pfam" id="PF23171">
    <property type="entry name" value="bHLH_HIF1A"/>
    <property type="match status" value="1"/>
</dbReference>
<feature type="compositionally biased region" description="Basic and acidic residues" evidence="10">
    <location>
        <begin position="14"/>
        <end position="23"/>
    </location>
</feature>
<dbReference type="GO" id="GO:0000977">
    <property type="term" value="F:RNA polymerase II transcription regulatory region sequence-specific DNA binding"/>
    <property type="evidence" value="ECO:0007669"/>
    <property type="project" value="TreeGrafter"/>
</dbReference>
<feature type="region of interest" description="Disordered" evidence="10">
    <location>
        <begin position="1"/>
        <end position="23"/>
    </location>
</feature>